<organism evidence="2 3">
    <name type="scientific">Comamonas antarctica</name>
    <dbReference type="NCBI Taxonomy" id="2743470"/>
    <lineage>
        <taxon>Bacteria</taxon>
        <taxon>Pseudomonadati</taxon>
        <taxon>Pseudomonadota</taxon>
        <taxon>Betaproteobacteria</taxon>
        <taxon>Burkholderiales</taxon>
        <taxon>Comamonadaceae</taxon>
        <taxon>Comamonas</taxon>
    </lineage>
</organism>
<keyword evidence="3" id="KW-1185">Reference proteome</keyword>
<dbReference type="Proteomes" id="UP000509579">
    <property type="component" value="Chromosome"/>
</dbReference>
<dbReference type="EMBL" id="CP054840">
    <property type="protein sequence ID" value="QKV51683.1"/>
    <property type="molecule type" value="Genomic_DNA"/>
</dbReference>
<evidence type="ECO:0000313" key="2">
    <source>
        <dbReference type="EMBL" id="QKV51683.1"/>
    </source>
</evidence>
<dbReference type="PANTHER" id="PTHR43845:SF1">
    <property type="entry name" value="BLR5969 PROTEIN"/>
    <property type="match status" value="1"/>
</dbReference>
<gene>
    <name evidence="2" type="ORF">HUK68_01545</name>
</gene>
<dbReference type="InterPro" id="IPR000873">
    <property type="entry name" value="AMP-dep_synth/lig_dom"/>
</dbReference>
<reference evidence="2 3" key="1">
    <citation type="submission" date="2020-06" db="EMBL/GenBank/DDBJ databases">
        <title>Acidovorax antarctica sp. nov., isolated from Corinth ice sheet soil, Antarctic Fields Peninsula.</title>
        <authorList>
            <person name="Xu Q."/>
            <person name="Peng F."/>
        </authorList>
    </citation>
    <scope>NUCLEOTIDE SEQUENCE [LARGE SCALE GENOMIC DNA]</scope>
    <source>
        <strain evidence="2 3">16-35-5</strain>
    </source>
</reference>
<evidence type="ECO:0000259" key="1">
    <source>
        <dbReference type="Pfam" id="PF00501"/>
    </source>
</evidence>
<name>A0A6N1X027_9BURK</name>
<dbReference type="Gene3D" id="3.40.50.12780">
    <property type="entry name" value="N-terminal domain of ligase-like"/>
    <property type="match status" value="1"/>
</dbReference>
<dbReference type="PANTHER" id="PTHR43845">
    <property type="entry name" value="BLR5969 PROTEIN"/>
    <property type="match status" value="1"/>
</dbReference>
<dbReference type="Pfam" id="PF00501">
    <property type="entry name" value="AMP-binding"/>
    <property type="match status" value="1"/>
</dbReference>
<dbReference type="KEGG" id="aant:HUK68_01545"/>
<dbReference type="SUPFAM" id="SSF56801">
    <property type="entry name" value="Acetyl-CoA synthetase-like"/>
    <property type="match status" value="1"/>
</dbReference>
<feature type="domain" description="AMP-dependent synthetase/ligase" evidence="1">
    <location>
        <begin position="136"/>
        <end position="280"/>
    </location>
</feature>
<dbReference type="Gene3D" id="3.30.300.30">
    <property type="match status" value="1"/>
</dbReference>
<accession>A0A6N1X027</accession>
<protein>
    <submittedName>
        <fullName evidence="2">AMP-binding protein</fullName>
    </submittedName>
</protein>
<sequence>MTEHYDALESRSPQEREQALMAALPQQIAHAQQASPAFAEILAGIDAAAVTSRAALAKLPVTRKSQLLERQVAQRAGTPFGGFSALAFGAQMPRVFSSPGGIYEPEGCGRDYWRMARAIHAAGFRAGELVHNSFSYHFVPAGAMMETGAQALGCTVFAAGTGQTEQQVQAIADLRPAGYIGTPSFLRILMEKAQGQGQSLPSLRKALVSGEAFPPSLRDWLAERGVDGYQCYATADLGLIAYETPAREGLVVDENVIVEIVRPGTDDPVPEGEVGELVVTTLNRGYPLVRFGTGDLSAVLPGPCPTGRTNIRIRGWMGRADQTTKVRGMFVHPAQIQQVVQRFALVARARLVVRGEMANDSMELWVETHAGEDAALLRQIEECVRDLTKLRCDVRPLAPGALPNDGVVIEDARSYR</sequence>
<dbReference type="AlphaFoldDB" id="A0A6N1X027"/>
<dbReference type="InterPro" id="IPR042099">
    <property type="entry name" value="ANL_N_sf"/>
</dbReference>
<evidence type="ECO:0000313" key="3">
    <source>
        <dbReference type="Proteomes" id="UP000509579"/>
    </source>
</evidence>
<proteinExistence type="predicted"/>
<dbReference type="InterPro" id="IPR045851">
    <property type="entry name" value="AMP-bd_C_sf"/>
</dbReference>
<dbReference type="RefSeq" id="WP_175502614.1">
    <property type="nucleotide sequence ID" value="NZ_CP054840.1"/>
</dbReference>